<protein>
    <submittedName>
        <fullName evidence="1">Uncharacterized protein</fullName>
    </submittedName>
</protein>
<name>A0A9D8KEK2_9DELT</name>
<reference evidence="1" key="1">
    <citation type="journal article" date="2021" name="Environ. Microbiol.">
        <title>Genomic characterization of three novel Desulfobacterota classes expand the metabolic and phylogenetic diversity of the phylum.</title>
        <authorList>
            <person name="Murphy C.L."/>
            <person name="Biggerstaff J."/>
            <person name="Eichhorn A."/>
            <person name="Ewing E."/>
            <person name="Shahan R."/>
            <person name="Soriano D."/>
            <person name="Stewart S."/>
            <person name="VanMol K."/>
            <person name="Walker R."/>
            <person name="Walters P."/>
            <person name="Elshahed M.S."/>
            <person name="Youssef N.H."/>
        </authorList>
    </citation>
    <scope>NUCLEOTIDE SEQUENCE</scope>
    <source>
        <strain evidence="1">Zod_Metabat.24</strain>
    </source>
</reference>
<reference evidence="1" key="2">
    <citation type="submission" date="2021-01" db="EMBL/GenBank/DDBJ databases">
        <authorList>
            <person name="Hahn C.R."/>
            <person name="Youssef N.H."/>
            <person name="Elshahed M."/>
        </authorList>
    </citation>
    <scope>NUCLEOTIDE SEQUENCE</scope>
    <source>
        <strain evidence="1">Zod_Metabat.24</strain>
    </source>
</reference>
<evidence type="ECO:0000313" key="1">
    <source>
        <dbReference type="EMBL" id="MBN1572652.1"/>
    </source>
</evidence>
<organism evidence="1 2">
    <name type="scientific">Candidatus Zymogenus saltonus</name>
    <dbReference type="NCBI Taxonomy" id="2844893"/>
    <lineage>
        <taxon>Bacteria</taxon>
        <taxon>Deltaproteobacteria</taxon>
        <taxon>Candidatus Zymogenia</taxon>
        <taxon>Candidatus Zymogeniales</taxon>
        <taxon>Candidatus Zymogenaceae</taxon>
        <taxon>Candidatus Zymogenus</taxon>
    </lineage>
</organism>
<comment type="caution">
    <text evidence="1">The sequence shown here is derived from an EMBL/GenBank/DDBJ whole genome shotgun (WGS) entry which is preliminary data.</text>
</comment>
<sequence length="156" mass="16187">MSTYMKYGYSYGPRVVITAKVSDTGTIDDGDIVVLDAVGGDEGSGYVKKWSAASDPIVGVALEKVDIAPSADGDESIQVALALPGSVFVYPATGITQGACYQCCDIDGAQSIDFDADTYQNAWIVEVDEGAGLAYVMFKGPFTDVGAATPVDYGVA</sequence>
<gene>
    <name evidence="1" type="ORF">JW984_05575</name>
</gene>
<dbReference type="EMBL" id="JAFGIX010000027">
    <property type="protein sequence ID" value="MBN1572652.1"/>
    <property type="molecule type" value="Genomic_DNA"/>
</dbReference>
<proteinExistence type="predicted"/>
<dbReference type="Proteomes" id="UP000809273">
    <property type="component" value="Unassembled WGS sequence"/>
</dbReference>
<dbReference type="AlphaFoldDB" id="A0A9D8KEK2"/>
<evidence type="ECO:0000313" key="2">
    <source>
        <dbReference type="Proteomes" id="UP000809273"/>
    </source>
</evidence>
<accession>A0A9D8KEK2</accession>